<gene>
    <name evidence="5" type="ordered locus">TP01_0317</name>
</gene>
<dbReference type="InterPro" id="IPR043141">
    <property type="entry name" value="Ribosomal_uL10-like_sf"/>
</dbReference>
<proteinExistence type="inferred from homology"/>
<feature type="signal peptide" evidence="4">
    <location>
        <begin position="1"/>
        <end position="21"/>
    </location>
</feature>
<dbReference type="OMA" id="VKWRFEP"/>
<organism evidence="5 6">
    <name type="scientific">Theileria parva</name>
    <name type="common">East coast fever infection agent</name>
    <dbReference type="NCBI Taxonomy" id="5875"/>
    <lineage>
        <taxon>Eukaryota</taxon>
        <taxon>Sar</taxon>
        <taxon>Alveolata</taxon>
        <taxon>Apicomplexa</taxon>
        <taxon>Aconoidasida</taxon>
        <taxon>Piroplasmida</taxon>
        <taxon>Theileriidae</taxon>
        <taxon>Theileria</taxon>
    </lineage>
</organism>
<dbReference type="PANTHER" id="PTHR11560">
    <property type="entry name" value="39S RIBOSOMAL PROTEIN L10, MITOCHONDRIAL"/>
    <property type="match status" value="1"/>
</dbReference>
<dbReference type="RefSeq" id="XP_765844.1">
    <property type="nucleotide sequence ID" value="XM_760751.1"/>
</dbReference>
<dbReference type="KEGG" id="tpv:TP01_0317"/>
<dbReference type="Gene3D" id="3.30.70.1730">
    <property type="match status" value="1"/>
</dbReference>
<evidence type="ECO:0008006" key="7">
    <source>
        <dbReference type="Google" id="ProtNLM"/>
    </source>
</evidence>
<dbReference type="SUPFAM" id="SSF160369">
    <property type="entry name" value="Ribosomal protein L10-like"/>
    <property type="match status" value="1"/>
</dbReference>
<dbReference type="EMBL" id="AAGK01000001">
    <property type="protein sequence ID" value="EAN33561.1"/>
    <property type="molecule type" value="Genomic_DNA"/>
</dbReference>
<dbReference type="InParanoid" id="Q4N8Z7"/>
<dbReference type="GO" id="GO:0005840">
    <property type="term" value="C:ribosome"/>
    <property type="evidence" value="ECO:0007669"/>
    <property type="project" value="UniProtKB-KW"/>
</dbReference>
<dbReference type="Pfam" id="PF00466">
    <property type="entry name" value="Ribosomal_L10"/>
    <property type="match status" value="1"/>
</dbReference>
<reference evidence="5 6" key="1">
    <citation type="journal article" date="2005" name="Science">
        <title>Genome sequence of Theileria parva, a bovine pathogen that transforms lymphocytes.</title>
        <authorList>
            <person name="Gardner M.J."/>
            <person name="Bishop R."/>
            <person name="Shah T."/>
            <person name="de Villiers E.P."/>
            <person name="Carlton J.M."/>
            <person name="Hall N."/>
            <person name="Ren Q."/>
            <person name="Paulsen I.T."/>
            <person name="Pain A."/>
            <person name="Berriman M."/>
            <person name="Wilson R.J.M."/>
            <person name="Sato S."/>
            <person name="Ralph S.A."/>
            <person name="Mann D.J."/>
            <person name="Xiong Z."/>
            <person name="Shallom S.J."/>
            <person name="Weidman J."/>
            <person name="Jiang L."/>
            <person name="Lynn J."/>
            <person name="Weaver B."/>
            <person name="Shoaibi A."/>
            <person name="Domingo A.R."/>
            <person name="Wasawo D."/>
            <person name="Crabtree J."/>
            <person name="Wortman J.R."/>
            <person name="Haas B."/>
            <person name="Angiuoli S.V."/>
            <person name="Creasy T.H."/>
            <person name="Lu C."/>
            <person name="Suh B."/>
            <person name="Silva J.C."/>
            <person name="Utterback T.R."/>
            <person name="Feldblyum T.V."/>
            <person name="Pertea M."/>
            <person name="Allen J."/>
            <person name="Nierman W.C."/>
            <person name="Taracha E.L.N."/>
            <person name="Salzberg S.L."/>
            <person name="White O.R."/>
            <person name="Fitzhugh H.A."/>
            <person name="Morzaria S."/>
            <person name="Venter J.C."/>
            <person name="Fraser C.M."/>
            <person name="Nene V."/>
        </authorList>
    </citation>
    <scope>NUCLEOTIDE SEQUENCE [LARGE SCALE GENOMIC DNA]</scope>
    <source>
        <strain evidence="5 6">Muguga</strain>
    </source>
</reference>
<evidence type="ECO:0000313" key="5">
    <source>
        <dbReference type="EMBL" id="EAN33561.1"/>
    </source>
</evidence>
<evidence type="ECO:0000313" key="6">
    <source>
        <dbReference type="Proteomes" id="UP000001949"/>
    </source>
</evidence>
<name>Q4N8Z7_THEPA</name>
<dbReference type="Proteomes" id="UP000001949">
    <property type="component" value="Unassembled WGS sequence"/>
</dbReference>
<keyword evidence="2" id="KW-0689">Ribosomal protein</keyword>
<dbReference type="GeneID" id="3503607"/>
<comment type="similarity">
    <text evidence="1">Belongs to the universal ribosomal protein uL10 family.</text>
</comment>
<evidence type="ECO:0000256" key="4">
    <source>
        <dbReference type="SAM" id="SignalP"/>
    </source>
</evidence>
<evidence type="ECO:0000256" key="3">
    <source>
        <dbReference type="ARBA" id="ARBA00023274"/>
    </source>
</evidence>
<dbReference type="InterPro" id="IPR001790">
    <property type="entry name" value="Ribosomal_uL10"/>
</dbReference>
<evidence type="ECO:0000256" key="2">
    <source>
        <dbReference type="ARBA" id="ARBA00022980"/>
    </source>
</evidence>
<accession>Q4N8Z7</accession>
<sequence length="243" mass="28495">MCKIFSLGWLIFLILLKFSKCFILQRDLTFHSSAVNTICYRDIMTNRTPKHKNSFRPGKVQLVKTLKQHLADSKIVVQFRLTRLNHRLRSYIKENLLKHFEPRDGKLPYKMQLIKNTIMLRAVEGTEFEPLSSSLEKTNLYFFIYDDTIFPKFMSVVNGMRRASKIVKWRFEPHFGCFDHTLVDGNRLRCLSALPEKKELCSRIPHLLRMPLYKLINSVNVGQSLVNSLDQLQSKLNTNQSNN</sequence>
<evidence type="ECO:0000256" key="1">
    <source>
        <dbReference type="ARBA" id="ARBA00008889"/>
    </source>
</evidence>
<keyword evidence="6" id="KW-1185">Reference proteome</keyword>
<dbReference type="STRING" id="5875.Q4N8Z7"/>
<dbReference type="eggNOG" id="ENOG502QWUV">
    <property type="taxonomic scope" value="Eukaryota"/>
</dbReference>
<feature type="chain" id="PRO_5004241765" description="Ribosomal protein L10" evidence="4">
    <location>
        <begin position="22"/>
        <end position="243"/>
    </location>
</feature>
<keyword evidence="4" id="KW-0732">Signal</keyword>
<dbReference type="GO" id="GO:1990904">
    <property type="term" value="C:ribonucleoprotein complex"/>
    <property type="evidence" value="ECO:0007669"/>
    <property type="project" value="UniProtKB-KW"/>
</dbReference>
<dbReference type="InterPro" id="IPR047865">
    <property type="entry name" value="Ribosomal_uL10_bac_type"/>
</dbReference>
<comment type="caution">
    <text evidence="5">The sequence shown here is derived from an EMBL/GenBank/DDBJ whole genome shotgun (WGS) entry which is preliminary data.</text>
</comment>
<dbReference type="AlphaFoldDB" id="Q4N8Z7"/>
<protein>
    <recommendedName>
        <fullName evidence="7">Ribosomal protein L10</fullName>
    </recommendedName>
</protein>
<keyword evidence="3" id="KW-0687">Ribonucleoprotein</keyword>
<dbReference type="VEuPathDB" id="PiroplasmaDB:TpMuguga_01g00317"/>